<dbReference type="InterPro" id="IPR001207">
    <property type="entry name" value="Transposase_mutator"/>
</dbReference>
<dbReference type="EMBL" id="FMWO01000064">
    <property type="protein sequence ID" value="SCZ86460.1"/>
    <property type="molecule type" value="Genomic_DNA"/>
</dbReference>
<gene>
    <name evidence="7" type="ORF">NSMM_550001</name>
    <name evidence="8" type="ORF">NSMM_970002</name>
</gene>
<keyword evidence="9" id="KW-1185">Reference proteome</keyword>
<keyword evidence="6" id="KW-0814">Transposable element</keyword>
<dbReference type="GO" id="GO:0003677">
    <property type="term" value="F:DNA binding"/>
    <property type="evidence" value="ECO:0007669"/>
    <property type="project" value="UniProtKB-UniRule"/>
</dbReference>
<protein>
    <recommendedName>
        <fullName evidence="6">Mutator family transposase</fullName>
    </recommendedName>
</protein>
<dbReference type="PANTHER" id="PTHR33217:SF9">
    <property type="entry name" value="MUTATOR FAMILY TRANSPOSASE"/>
    <property type="match status" value="1"/>
</dbReference>
<reference evidence="7 9" key="1">
    <citation type="submission" date="2016-10" db="EMBL/GenBank/DDBJ databases">
        <authorList>
            <person name="de Groot N.N."/>
        </authorList>
    </citation>
    <scope>NUCLEOTIDE SEQUENCE [LARGE SCALE GENOMIC DNA]</scope>
    <source>
        <strain evidence="7">1</strain>
    </source>
</reference>
<evidence type="ECO:0000313" key="7">
    <source>
        <dbReference type="EMBL" id="SCZ86460.1"/>
    </source>
</evidence>
<organism evidence="7 9">
    <name type="scientific">Nitrosomonas mobilis</name>
    <dbReference type="NCBI Taxonomy" id="51642"/>
    <lineage>
        <taxon>Bacteria</taxon>
        <taxon>Pseudomonadati</taxon>
        <taxon>Pseudomonadota</taxon>
        <taxon>Betaproteobacteria</taxon>
        <taxon>Nitrosomonadales</taxon>
        <taxon>Nitrosomonadaceae</taxon>
        <taxon>Nitrosomonas</taxon>
    </lineage>
</organism>
<keyword evidence="5 6" id="KW-0233">DNA recombination</keyword>
<evidence type="ECO:0000256" key="5">
    <source>
        <dbReference type="ARBA" id="ARBA00023172"/>
    </source>
</evidence>
<dbReference type="Proteomes" id="UP000198729">
    <property type="component" value="Unassembled WGS sequence"/>
</dbReference>
<accession>A0A1G5SHW6</accession>
<evidence type="ECO:0000313" key="8">
    <source>
        <dbReference type="EMBL" id="SCZ87182.1"/>
    </source>
</evidence>
<dbReference type="EMBL" id="FMWO01000110">
    <property type="protein sequence ID" value="SCZ87182.1"/>
    <property type="molecule type" value="Genomic_DNA"/>
</dbReference>
<evidence type="ECO:0000256" key="6">
    <source>
        <dbReference type="RuleBase" id="RU365089"/>
    </source>
</evidence>
<dbReference type="GO" id="GO:0006313">
    <property type="term" value="P:DNA transposition"/>
    <property type="evidence" value="ECO:0007669"/>
    <property type="project" value="UniProtKB-UniRule"/>
</dbReference>
<evidence type="ECO:0000256" key="3">
    <source>
        <dbReference type="ARBA" id="ARBA00022578"/>
    </source>
</evidence>
<proteinExistence type="inferred from homology"/>
<evidence type="ECO:0000256" key="4">
    <source>
        <dbReference type="ARBA" id="ARBA00023125"/>
    </source>
</evidence>
<dbReference type="AlphaFoldDB" id="A0A1G5SHW6"/>
<dbReference type="STRING" id="51642.NSMM_550001"/>
<keyword evidence="4 6" id="KW-0238">DNA-binding</keyword>
<comment type="function">
    <text evidence="1 6">Required for the transposition of the insertion element.</text>
</comment>
<evidence type="ECO:0000256" key="2">
    <source>
        <dbReference type="ARBA" id="ARBA00010961"/>
    </source>
</evidence>
<evidence type="ECO:0000256" key="1">
    <source>
        <dbReference type="ARBA" id="ARBA00002190"/>
    </source>
</evidence>
<keyword evidence="3 6" id="KW-0815">Transposition</keyword>
<dbReference type="Pfam" id="PF00872">
    <property type="entry name" value="Transposase_mut"/>
    <property type="match status" value="1"/>
</dbReference>
<sequence length="106" mass="11993">MDDRLCLLVIIGSDETGRKELLALSDGYRESEASWTEVLMDLKQRGLKGAPKLAIGDGALGFWKAVTQCWPDTDQQRCWVHKIANVMEKLPKAMQPKVKEALHNIW</sequence>
<evidence type="ECO:0000313" key="9">
    <source>
        <dbReference type="Proteomes" id="UP000198729"/>
    </source>
</evidence>
<dbReference type="GO" id="GO:0004803">
    <property type="term" value="F:transposase activity"/>
    <property type="evidence" value="ECO:0007669"/>
    <property type="project" value="UniProtKB-UniRule"/>
</dbReference>
<dbReference type="PANTHER" id="PTHR33217">
    <property type="entry name" value="TRANSPOSASE FOR INSERTION SEQUENCE ELEMENT IS1081"/>
    <property type="match status" value="1"/>
</dbReference>
<name>A0A1G5SHW6_9PROT</name>
<comment type="similarity">
    <text evidence="2 6">Belongs to the transposase mutator family.</text>
</comment>